<dbReference type="GO" id="GO:0000010">
    <property type="term" value="F:heptaprenyl diphosphate synthase activity"/>
    <property type="evidence" value="ECO:0007669"/>
    <property type="project" value="UniProtKB-EC"/>
</dbReference>
<name>A0ABT9W757_9BACL</name>
<dbReference type="Gene3D" id="1.20.120.1450">
    <property type="match status" value="1"/>
</dbReference>
<accession>A0ABT9W757</accession>
<dbReference type="Pfam" id="PF07307">
    <property type="entry name" value="HEPPP_synt_1"/>
    <property type="match status" value="1"/>
</dbReference>
<dbReference type="InterPro" id="IPR008949">
    <property type="entry name" value="Isoprenoid_synthase_dom_sf"/>
</dbReference>
<dbReference type="RefSeq" id="WP_307212808.1">
    <property type="nucleotide sequence ID" value="NZ_JAUSTI010000001.1"/>
</dbReference>
<keyword evidence="2" id="KW-1185">Reference proteome</keyword>
<reference evidence="1 2" key="1">
    <citation type="submission" date="2023-07" db="EMBL/GenBank/DDBJ databases">
        <title>Sorghum-associated microbial communities from plants grown in Nebraska, USA.</title>
        <authorList>
            <person name="Schachtman D."/>
        </authorList>
    </citation>
    <scope>NUCLEOTIDE SEQUENCE [LARGE SCALE GENOMIC DNA]</scope>
    <source>
        <strain evidence="1 2">DS1314</strain>
    </source>
</reference>
<gene>
    <name evidence="1" type="ORF">J2T19_000513</name>
</gene>
<dbReference type="Proteomes" id="UP001233836">
    <property type="component" value="Unassembled WGS sequence"/>
</dbReference>
<dbReference type="SUPFAM" id="SSF48576">
    <property type="entry name" value="Terpenoid synthases"/>
    <property type="match status" value="1"/>
</dbReference>
<evidence type="ECO:0000313" key="2">
    <source>
        <dbReference type="Proteomes" id="UP001233836"/>
    </source>
</evidence>
<sequence length="287" mass="33600">MNSYRVPQLAKKYTDYDMIRQHTEIPPFPDSRARLLQVFVSRTDEKQHDEIYALATSLVQLAMDTHDRIDTLSGARREQEMRSRQLNVLAGDYFSSRFYQLLAHANRIEMIGKLSGAVAEVNVGKMSLYERMKKLVVSPDEYLRETVQLKMQLFLSFTDIIGEKDQLIWNHLLAEFSTCENIVEELQKLNDEKSFVYSYAFWNINEQGSDEERKVLRQPEPDMRAWAGLVLKYRIGEILLDKLRNSTHRIQQLLQDKVKGESLHEVQTILEPYLTYLQPSHAVVRED</sequence>
<dbReference type="InterPro" id="IPR009920">
    <property type="entry name" value="HEPPP_synth_su1"/>
</dbReference>
<organism evidence="1 2">
    <name type="scientific">Paenibacillus tundrae</name>
    <dbReference type="NCBI Taxonomy" id="528187"/>
    <lineage>
        <taxon>Bacteria</taxon>
        <taxon>Bacillati</taxon>
        <taxon>Bacillota</taxon>
        <taxon>Bacilli</taxon>
        <taxon>Bacillales</taxon>
        <taxon>Paenibacillaceae</taxon>
        <taxon>Paenibacillus</taxon>
    </lineage>
</organism>
<comment type="caution">
    <text evidence="1">The sequence shown here is derived from an EMBL/GenBank/DDBJ whole genome shotgun (WGS) entry which is preliminary data.</text>
</comment>
<proteinExistence type="predicted"/>
<keyword evidence="1" id="KW-0808">Transferase</keyword>
<evidence type="ECO:0000313" key="1">
    <source>
        <dbReference type="EMBL" id="MDQ0169076.1"/>
    </source>
</evidence>
<dbReference type="EMBL" id="JAUSTI010000001">
    <property type="protein sequence ID" value="MDQ0169076.1"/>
    <property type="molecule type" value="Genomic_DNA"/>
</dbReference>
<protein>
    <submittedName>
        <fullName evidence="1">Heptaprenyl diphosphate synthase</fullName>
        <ecNumber evidence="1">2.5.1.30</ecNumber>
    </submittedName>
</protein>
<dbReference type="EC" id="2.5.1.30" evidence="1"/>